<keyword evidence="11" id="KW-1185">Reference proteome</keyword>
<reference evidence="10" key="1">
    <citation type="submission" date="2023-03" db="EMBL/GenBank/DDBJ databases">
        <title>Stygiobacter electus gen. nov., sp. nov., facultatively anaerobic thermotolerant bacterium of the class Ignavibacteria from a well of Yessentuki mineral water deposit.</title>
        <authorList>
            <person name="Podosokorskaya O.A."/>
            <person name="Elcheninov A.G."/>
            <person name="Petrova N.F."/>
            <person name="Zavarzina D.G."/>
            <person name="Kublanov I.V."/>
            <person name="Merkel A.Y."/>
        </authorList>
    </citation>
    <scope>NUCLEOTIDE SEQUENCE</scope>
    <source>
        <strain evidence="10">09-Me</strain>
    </source>
</reference>
<comment type="caution">
    <text evidence="10">The sequence shown here is derived from an EMBL/GenBank/DDBJ whole genome shotgun (WGS) entry which is preliminary data.</text>
</comment>
<protein>
    <submittedName>
        <fullName evidence="10">ABC transporter permease</fullName>
    </submittedName>
</protein>
<feature type="transmembrane region" description="Helical" evidence="7">
    <location>
        <begin position="346"/>
        <end position="368"/>
    </location>
</feature>
<dbReference type="EMBL" id="JARGDL010000004">
    <property type="protein sequence ID" value="MDF1611363.1"/>
    <property type="molecule type" value="Genomic_DNA"/>
</dbReference>
<dbReference type="Pfam" id="PF12704">
    <property type="entry name" value="MacB_PCD"/>
    <property type="match status" value="1"/>
</dbReference>
<dbReference type="RefSeq" id="WP_321535130.1">
    <property type="nucleotide sequence ID" value="NZ_JARGDL010000004.1"/>
</dbReference>
<dbReference type="Pfam" id="PF02687">
    <property type="entry name" value="FtsX"/>
    <property type="match status" value="1"/>
</dbReference>
<evidence type="ECO:0000256" key="3">
    <source>
        <dbReference type="ARBA" id="ARBA00022692"/>
    </source>
</evidence>
<evidence type="ECO:0000256" key="2">
    <source>
        <dbReference type="ARBA" id="ARBA00022475"/>
    </source>
</evidence>
<feature type="domain" description="MacB-like periplasmic core" evidence="9">
    <location>
        <begin position="19"/>
        <end position="228"/>
    </location>
</feature>
<dbReference type="GO" id="GO:0022857">
    <property type="term" value="F:transmembrane transporter activity"/>
    <property type="evidence" value="ECO:0007669"/>
    <property type="project" value="TreeGrafter"/>
</dbReference>
<feature type="domain" description="ABC3 transporter permease C-terminal" evidence="8">
    <location>
        <begin position="256"/>
        <end position="378"/>
    </location>
</feature>
<proteinExistence type="inferred from homology"/>
<evidence type="ECO:0000256" key="5">
    <source>
        <dbReference type="ARBA" id="ARBA00023136"/>
    </source>
</evidence>
<keyword evidence="3 7" id="KW-0812">Transmembrane</keyword>
<comment type="subcellular location">
    <subcellularLocation>
        <location evidence="1">Cell membrane</location>
        <topology evidence="1">Multi-pass membrane protein</topology>
    </subcellularLocation>
</comment>
<accession>A0AAE3P1M3</accession>
<name>A0AAE3P1M3_9BACT</name>
<feature type="transmembrane region" description="Helical" evidence="7">
    <location>
        <begin position="297"/>
        <end position="326"/>
    </location>
</feature>
<evidence type="ECO:0000259" key="8">
    <source>
        <dbReference type="Pfam" id="PF02687"/>
    </source>
</evidence>
<evidence type="ECO:0000256" key="6">
    <source>
        <dbReference type="ARBA" id="ARBA00038076"/>
    </source>
</evidence>
<comment type="similarity">
    <text evidence="6">Belongs to the ABC-4 integral membrane protein family.</text>
</comment>
<keyword evidence="5 7" id="KW-0472">Membrane</keyword>
<keyword evidence="4 7" id="KW-1133">Transmembrane helix</keyword>
<evidence type="ECO:0000256" key="7">
    <source>
        <dbReference type="SAM" id="Phobius"/>
    </source>
</evidence>
<dbReference type="Proteomes" id="UP001221302">
    <property type="component" value="Unassembled WGS sequence"/>
</dbReference>
<organism evidence="10 11">
    <name type="scientific">Stygiobacter electus</name>
    <dbReference type="NCBI Taxonomy" id="3032292"/>
    <lineage>
        <taxon>Bacteria</taxon>
        <taxon>Pseudomonadati</taxon>
        <taxon>Ignavibacteriota</taxon>
        <taxon>Ignavibacteria</taxon>
        <taxon>Ignavibacteriales</taxon>
        <taxon>Melioribacteraceae</taxon>
        <taxon>Stygiobacter</taxon>
    </lineage>
</organism>
<dbReference type="InterPro" id="IPR025857">
    <property type="entry name" value="MacB_PCD"/>
</dbReference>
<evidence type="ECO:0000256" key="4">
    <source>
        <dbReference type="ARBA" id="ARBA00022989"/>
    </source>
</evidence>
<evidence type="ECO:0000259" key="9">
    <source>
        <dbReference type="Pfam" id="PF12704"/>
    </source>
</evidence>
<evidence type="ECO:0000256" key="1">
    <source>
        <dbReference type="ARBA" id="ARBA00004651"/>
    </source>
</evidence>
<sequence>MNIITLSLKSLKRKRTRAALTIIGVAVATAALFSLVSFSVGYDRALKKEMQDSGLQMLVSTEGCPTEAASLALHGGEITKYVDEKRLTEVRSIQGVHVATGMLMFSLTEEGGKTSLFSGIDDEIRKLKPYWKLKGSWFKDGSSIILGAEAAKVEERTVGDKIYFPGFDREFNVAGVLQRTGTEDDGFFFLPLKTAQEVFHKQGKLTAIGVNVGDPGRIEKVKEQIEELPDVYVLTADQMMGQILKLVGSSKTLMFAVLAIALIISIVGVLNTVLMSVMEMVKEFGYMRCVGAAGIDVFKIVFLETITVCLIGGIAGALGGSVLSSFADSFIRSVLPYAPAGKMIEFNPVIFVMSIFFAIILGIIAGVYPSIKASKISPMEAIRNE</sequence>
<keyword evidence="2" id="KW-1003">Cell membrane</keyword>
<feature type="transmembrane region" description="Helical" evidence="7">
    <location>
        <begin position="253"/>
        <end position="277"/>
    </location>
</feature>
<gene>
    <name evidence="10" type="ORF">P0M35_04315</name>
</gene>
<dbReference type="InterPro" id="IPR003838">
    <property type="entry name" value="ABC3_permease_C"/>
</dbReference>
<dbReference type="PANTHER" id="PTHR30572:SF4">
    <property type="entry name" value="ABC TRANSPORTER PERMEASE YTRF"/>
    <property type="match status" value="1"/>
</dbReference>
<evidence type="ECO:0000313" key="11">
    <source>
        <dbReference type="Proteomes" id="UP001221302"/>
    </source>
</evidence>
<dbReference type="GO" id="GO:0005886">
    <property type="term" value="C:plasma membrane"/>
    <property type="evidence" value="ECO:0007669"/>
    <property type="project" value="UniProtKB-SubCell"/>
</dbReference>
<dbReference type="AlphaFoldDB" id="A0AAE3P1M3"/>
<dbReference type="InterPro" id="IPR050250">
    <property type="entry name" value="Macrolide_Exporter_MacB"/>
</dbReference>
<evidence type="ECO:0000313" key="10">
    <source>
        <dbReference type="EMBL" id="MDF1611363.1"/>
    </source>
</evidence>
<feature type="transmembrane region" description="Helical" evidence="7">
    <location>
        <begin position="20"/>
        <end position="42"/>
    </location>
</feature>
<dbReference type="PANTHER" id="PTHR30572">
    <property type="entry name" value="MEMBRANE COMPONENT OF TRANSPORTER-RELATED"/>
    <property type="match status" value="1"/>
</dbReference>